<keyword evidence="2" id="KW-0677">Repeat</keyword>
<dbReference type="InterPro" id="IPR011050">
    <property type="entry name" value="Pectin_lyase_fold/virulence"/>
</dbReference>
<evidence type="ECO:0000259" key="5">
    <source>
        <dbReference type="SMART" id="SM00237"/>
    </source>
</evidence>
<dbReference type="InterPro" id="IPR006626">
    <property type="entry name" value="PbH1"/>
</dbReference>
<dbReference type="InterPro" id="IPR012334">
    <property type="entry name" value="Pectin_lyas_fold"/>
</dbReference>
<keyword evidence="7" id="KW-1185">Reference proteome</keyword>
<reference evidence="6 7" key="1">
    <citation type="submission" date="2024-07" db="EMBL/GenBank/DDBJ databases">
        <title>The genome sequence of type strain Sediminicola luteus GDMCC 1.2596T.</title>
        <authorList>
            <person name="Liu Y."/>
        </authorList>
    </citation>
    <scope>NUCLEOTIDE SEQUENCE [LARGE SCALE GENOMIC DNA]</scope>
    <source>
        <strain evidence="6 7">GDMCC 1.2596</strain>
    </source>
</reference>
<dbReference type="Pfam" id="PF13229">
    <property type="entry name" value="Beta_helix"/>
    <property type="match status" value="1"/>
</dbReference>
<organism evidence="6 7">
    <name type="scientific">Sediminicola luteus</name>
    <dbReference type="NCBI Taxonomy" id="319238"/>
    <lineage>
        <taxon>Bacteria</taxon>
        <taxon>Pseudomonadati</taxon>
        <taxon>Bacteroidota</taxon>
        <taxon>Flavobacteriia</taxon>
        <taxon>Flavobacteriales</taxon>
        <taxon>Flavobacteriaceae</taxon>
        <taxon>Sediminicola</taxon>
    </lineage>
</organism>
<evidence type="ECO:0000256" key="2">
    <source>
        <dbReference type="ARBA" id="ARBA00022737"/>
    </source>
</evidence>
<accession>A0ABV2U007</accession>
<protein>
    <submittedName>
        <fullName evidence="6">Calx-beta domain-containing protein</fullName>
    </submittedName>
</protein>
<gene>
    <name evidence="6" type="ORF">ABXZ32_15720</name>
</gene>
<dbReference type="Gene3D" id="2.60.40.10">
    <property type="entry name" value="Immunoglobulins"/>
    <property type="match status" value="1"/>
</dbReference>
<dbReference type="SUPFAM" id="SSF51126">
    <property type="entry name" value="Pectin lyase-like"/>
    <property type="match status" value="1"/>
</dbReference>
<dbReference type="Pfam" id="PF03160">
    <property type="entry name" value="Calx-beta"/>
    <property type="match status" value="1"/>
</dbReference>
<dbReference type="SUPFAM" id="SSF141072">
    <property type="entry name" value="CalX-like"/>
    <property type="match status" value="1"/>
</dbReference>
<evidence type="ECO:0000313" key="7">
    <source>
        <dbReference type="Proteomes" id="UP001549773"/>
    </source>
</evidence>
<evidence type="ECO:0000256" key="1">
    <source>
        <dbReference type="ARBA" id="ARBA00022729"/>
    </source>
</evidence>
<evidence type="ECO:0000313" key="6">
    <source>
        <dbReference type="EMBL" id="MET7030852.1"/>
    </source>
</evidence>
<evidence type="ECO:0000256" key="3">
    <source>
        <dbReference type="ARBA" id="ARBA00022837"/>
    </source>
</evidence>
<dbReference type="Gene3D" id="2.60.40.2030">
    <property type="match status" value="1"/>
</dbReference>
<name>A0ABV2U007_9FLAO</name>
<proteinExistence type="predicted"/>
<feature type="signal peptide" evidence="4">
    <location>
        <begin position="1"/>
        <end position="22"/>
    </location>
</feature>
<comment type="caution">
    <text evidence="6">The sequence shown here is derived from an EMBL/GenBank/DDBJ whole genome shotgun (WGS) entry which is preliminary data.</text>
</comment>
<dbReference type="EMBL" id="JBEWYP010000013">
    <property type="protein sequence ID" value="MET7030852.1"/>
    <property type="molecule type" value="Genomic_DNA"/>
</dbReference>
<dbReference type="SMART" id="SM00710">
    <property type="entry name" value="PbH1"/>
    <property type="match status" value="10"/>
</dbReference>
<feature type="chain" id="PRO_5046475299" evidence="4">
    <location>
        <begin position="23"/>
        <end position="1249"/>
    </location>
</feature>
<feature type="domain" description="Calx-beta" evidence="5">
    <location>
        <begin position="158"/>
        <end position="263"/>
    </location>
</feature>
<dbReference type="SMART" id="SM00237">
    <property type="entry name" value="Calx_beta"/>
    <property type="match status" value="1"/>
</dbReference>
<dbReference type="InterPro" id="IPR039448">
    <property type="entry name" value="Beta_helix"/>
</dbReference>
<evidence type="ECO:0000256" key="4">
    <source>
        <dbReference type="SAM" id="SignalP"/>
    </source>
</evidence>
<dbReference type="InterPro" id="IPR013783">
    <property type="entry name" value="Ig-like_fold"/>
</dbReference>
<keyword evidence="1 4" id="KW-0732">Signal</keyword>
<keyword evidence="3" id="KW-0106">Calcium</keyword>
<dbReference type="InterPro" id="IPR038081">
    <property type="entry name" value="CalX-like_sf"/>
</dbReference>
<dbReference type="Gene3D" id="2.160.20.10">
    <property type="entry name" value="Single-stranded right-handed beta-helix, Pectin lyase-like"/>
    <property type="match status" value="1"/>
</dbReference>
<dbReference type="Proteomes" id="UP001549773">
    <property type="component" value="Unassembled WGS sequence"/>
</dbReference>
<sequence length="1249" mass="131501">MFLQKRMPILFIVFFSFFQSFGQQTFLDNFNTVSYSNNNGTSSFSSNWIETGDDGNPATGRLLITSNQLRFNRIDTRTIRRNLNLTGATGVILSFDYDATSRGGEDLLVQLWNNTTSTFVTVGSINTDRTGTFTYTLPAALISVNSAIQFITGSGNWDAGDIINLDNLLFTAAYGPYLTINDVTVAEEAGNAIFTVTLQQNVAGGFNVNYTSSDGIAVAGSDYTPVNGTLNFSGVSGETRTITVPIRDNSYGENTENFFILLSNPTNGVVLLDAVGEGNITDTDPPVTNNVPLALYKEFSGYYDYTTTGGSLRTQTNGVNACSITTTSSNTLLSPVNAGATIERAYLSWAHSSFVIDDMVTFEGQTVMADVIYGSTLTNRQFYGYLSDVTNIVKGIPNISSNVFDFTDLTIDTSSTFCSSQTVMGGWTLMVFYELPTLPAVTINLYQGFSGESNSSSSYTLSGFFAIGASGSKTTVVSWEGDQTLANNERLSVASGLGLGITLSGDGDNNGITVNNPFNSTIFDNTVTPNINITTSHGLDLDTYDISSVVQPGESSVTTTVQSGQDFVIVNSVLLKVPSNLITGLVYEDVNYPGGAGRNAVVSSGKPVVGARVELFDSSGSLYRTTTTGTDGKYVVGGMANGTYRARVVNSSVKSTRGGGAACSTCLPIQTFRRFYNAGGFVNVPNEVGGANPAGQDPGNNTLAGAQSVSSVLVLSNGIVGIDFGYNFNTIVNTNQVGQGSLNQFIVNANNLDETGLDIAANSIFDPAAGEDTSIFMIPPTGDALGRTASTTYSSGYFDIFITDAQQLATMTAANTIIDGRTQTAYSGNTNPSTLGAGGTPVGVTGTSLFNFNRPEIQVHRNGGDVFTTQGNNVSIRNIAVYSNDKAGIRVNAGLTYIFENIIGVNALGIKSGAIQYGTEVRGGTARIARNFFHGSDVAGVRINGGSNSILEYNHIFQNGAGTTCMDNILIDNGSGIIIRNNLINDAAGIGIEGANYSGGLVITDNTITGNGISPVACGGGIFDDAGIRLKAATAEVSKNIIHGNRGEGVVVAENVTGIWITQNSMYNNGLRAPSLGIDLDKSKKTGDGVTLNDNGDGDSGPNNLNNFPIFKTISTNGANLIVQGWARPGAIIELFISDVSLGTALPGANQLGYSSDYGEGQTYLATIIEGSAGDLDTGVSNYSDVDGNIDNTNNFKFSIPLPFGAMVGQKITATSTIANSTSEFSPLSTIKVSTIITNRRITYRVNKS</sequence>
<dbReference type="InterPro" id="IPR003644">
    <property type="entry name" value="Calx_beta"/>
</dbReference>
<dbReference type="RefSeq" id="WP_354619636.1">
    <property type="nucleotide sequence ID" value="NZ_JBEWYP010000013.1"/>
</dbReference>
<dbReference type="SUPFAM" id="SSF49478">
    <property type="entry name" value="Cna protein B-type domain"/>
    <property type="match status" value="1"/>
</dbReference>